<dbReference type="EMBL" id="LT607412">
    <property type="protein sequence ID" value="SCE66620.1"/>
    <property type="molecule type" value="Genomic_DNA"/>
</dbReference>
<sequence length="114" mass="12762">MEHPRRPVGVGRVNAYCDQQRDRRVDLYAGVCDGPRQDDGVMTEPVTAARVELVDDLEGLPGSSDGCLLALSLEAPTFLCAGDVWWIENEVLYVQRGDGPAVAHRGRLEWRRKW</sequence>
<evidence type="ECO:0000313" key="2">
    <source>
        <dbReference type="Proteomes" id="UP000198243"/>
    </source>
</evidence>
<reference evidence="2" key="1">
    <citation type="submission" date="2016-06" db="EMBL/GenBank/DDBJ databases">
        <authorList>
            <person name="Varghese N."/>
            <person name="Submissions Spin"/>
        </authorList>
    </citation>
    <scope>NUCLEOTIDE SEQUENCE [LARGE SCALE GENOMIC DNA]</scope>
    <source>
        <strain evidence="2">DSM 44875</strain>
    </source>
</reference>
<dbReference type="AlphaFoldDB" id="A0A1C4U4K0"/>
<evidence type="ECO:0000313" key="1">
    <source>
        <dbReference type="EMBL" id="SCE66620.1"/>
    </source>
</evidence>
<proteinExistence type="predicted"/>
<protein>
    <submittedName>
        <fullName evidence="1">Uncharacterized protein</fullName>
    </submittedName>
</protein>
<gene>
    <name evidence="1" type="ORF">GA0070607_0140</name>
</gene>
<accession>A0A1C4U4K0</accession>
<name>A0A1C4U4K0_9ACTN</name>
<keyword evidence="2" id="KW-1185">Reference proteome</keyword>
<organism evidence="1 2">
    <name type="scientific">Micromonospora coriariae</name>
    <dbReference type="NCBI Taxonomy" id="285665"/>
    <lineage>
        <taxon>Bacteria</taxon>
        <taxon>Bacillati</taxon>
        <taxon>Actinomycetota</taxon>
        <taxon>Actinomycetes</taxon>
        <taxon>Micromonosporales</taxon>
        <taxon>Micromonosporaceae</taxon>
        <taxon>Micromonospora</taxon>
    </lineage>
</organism>
<dbReference type="Proteomes" id="UP000198243">
    <property type="component" value="Chromosome I"/>
</dbReference>